<sequence length="303" mass="33420">METLHLLMLETNRTDFDSVADTSFLGSNALIPTTDWSTFTGEFLDDAGWAVLALWRMADYKVAHGESGVEQFNAAAATVYDLIASNWDDTCGGGVWWTEEHTYKNAITNELFLTISAQGYLRSNNQTYLENAQMAWAWIESSGMRNAQGLFNDGLVFGTCVNNGETTWTYNQGVILSGLGALYAITGNETLIPQAEITIDATIKNLTENGILKETCDDVVAPGTPCDTDQQIFKGIWLKHLQYFLTFVNPQHPELVSKYSAFIGAQSAAVVEFATIPNSISVLCGMVRTRADRYSVFKVWPAV</sequence>
<dbReference type="AlphaFoldDB" id="A0A9P5PKN5"/>
<dbReference type="EMBL" id="JADNRY010000111">
    <property type="protein sequence ID" value="KAF9064957.1"/>
    <property type="molecule type" value="Genomic_DNA"/>
</dbReference>
<dbReference type="GO" id="GO:0005975">
    <property type="term" value="P:carbohydrate metabolic process"/>
    <property type="evidence" value="ECO:0007669"/>
    <property type="project" value="InterPro"/>
</dbReference>
<evidence type="ECO:0000313" key="1">
    <source>
        <dbReference type="EMBL" id="KAF9064957.1"/>
    </source>
</evidence>
<name>A0A9P5PKN5_9AGAR</name>
<dbReference type="InterPro" id="IPR053169">
    <property type="entry name" value="MUG_Protein"/>
</dbReference>
<keyword evidence="1" id="KW-0326">Glycosidase</keyword>
<dbReference type="InterPro" id="IPR005198">
    <property type="entry name" value="Glyco_hydro_76"/>
</dbReference>
<dbReference type="Proteomes" id="UP000772434">
    <property type="component" value="Unassembled WGS sequence"/>
</dbReference>
<dbReference type="Gene3D" id="1.50.10.20">
    <property type="match status" value="1"/>
</dbReference>
<dbReference type="SUPFAM" id="SSF48208">
    <property type="entry name" value="Six-hairpin glycosidases"/>
    <property type="match status" value="1"/>
</dbReference>
<comment type="caution">
    <text evidence="1">The sequence shown here is derived from an EMBL/GenBank/DDBJ whole genome shotgun (WGS) entry which is preliminary data.</text>
</comment>
<accession>A0A9P5PKN5</accession>
<keyword evidence="1" id="KW-0378">Hydrolase</keyword>
<dbReference type="Pfam" id="PF03663">
    <property type="entry name" value="Glyco_hydro_76"/>
    <property type="match status" value="1"/>
</dbReference>
<dbReference type="GO" id="GO:0016798">
    <property type="term" value="F:hydrolase activity, acting on glycosyl bonds"/>
    <property type="evidence" value="ECO:0007669"/>
    <property type="project" value="UniProtKB-KW"/>
</dbReference>
<reference evidence="1" key="1">
    <citation type="submission" date="2020-11" db="EMBL/GenBank/DDBJ databases">
        <authorList>
            <consortium name="DOE Joint Genome Institute"/>
            <person name="Ahrendt S."/>
            <person name="Riley R."/>
            <person name="Andreopoulos W."/>
            <person name="Labutti K."/>
            <person name="Pangilinan J."/>
            <person name="Ruiz-Duenas F.J."/>
            <person name="Barrasa J.M."/>
            <person name="Sanchez-Garcia M."/>
            <person name="Camarero S."/>
            <person name="Miyauchi S."/>
            <person name="Serrano A."/>
            <person name="Linde D."/>
            <person name="Babiker R."/>
            <person name="Drula E."/>
            <person name="Ayuso-Fernandez I."/>
            <person name="Pacheco R."/>
            <person name="Padilla G."/>
            <person name="Ferreira P."/>
            <person name="Barriuso J."/>
            <person name="Kellner H."/>
            <person name="Castanera R."/>
            <person name="Alfaro M."/>
            <person name="Ramirez L."/>
            <person name="Pisabarro A.G."/>
            <person name="Kuo A."/>
            <person name="Tritt A."/>
            <person name="Lipzen A."/>
            <person name="He G."/>
            <person name="Yan M."/>
            <person name="Ng V."/>
            <person name="Cullen D."/>
            <person name="Martin F."/>
            <person name="Rosso M.-N."/>
            <person name="Henrissat B."/>
            <person name="Hibbett D."/>
            <person name="Martinez A.T."/>
            <person name="Grigoriev I.V."/>
        </authorList>
    </citation>
    <scope>NUCLEOTIDE SEQUENCE</scope>
    <source>
        <strain evidence="1">AH 40177</strain>
    </source>
</reference>
<dbReference type="InterPro" id="IPR008928">
    <property type="entry name" value="6-hairpin_glycosidase_sf"/>
</dbReference>
<dbReference type="PANTHER" id="PTHR47791:SF3">
    <property type="entry name" value="MEIOTICALLY UP-REGULATED GENE 191 PROTEIN"/>
    <property type="match status" value="1"/>
</dbReference>
<dbReference type="OrthoDB" id="9984024at2759"/>
<organism evidence="1 2">
    <name type="scientific">Rhodocollybia butyracea</name>
    <dbReference type="NCBI Taxonomy" id="206335"/>
    <lineage>
        <taxon>Eukaryota</taxon>
        <taxon>Fungi</taxon>
        <taxon>Dikarya</taxon>
        <taxon>Basidiomycota</taxon>
        <taxon>Agaricomycotina</taxon>
        <taxon>Agaricomycetes</taxon>
        <taxon>Agaricomycetidae</taxon>
        <taxon>Agaricales</taxon>
        <taxon>Marasmiineae</taxon>
        <taxon>Omphalotaceae</taxon>
        <taxon>Rhodocollybia</taxon>
    </lineage>
</organism>
<proteinExistence type="predicted"/>
<dbReference type="PANTHER" id="PTHR47791">
    <property type="entry name" value="MEIOTICALLY UP-REGULATED GENE 191 PROTEIN"/>
    <property type="match status" value="1"/>
</dbReference>
<keyword evidence="2" id="KW-1185">Reference proteome</keyword>
<gene>
    <name evidence="1" type="ORF">BDP27DRAFT_1450479</name>
</gene>
<evidence type="ECO:0000313" key="2">
    <source>
        <dbReference type="Proteomes" id="UP000772434"/>
    </source>
</evidence>
<protein>
    <submittedName>
        <fullName evidence="1">Six-hairpin glycosidase</fullName>
    </submittedName>
</protein>